<dbReference type="EMBL" id="VSSQ01030805">
    <property type="protein sequence ID" value="MPM81466.1"/>
    <property type="molecule type" value="Genomic_DNA"/>
</dbReference>
<proteinExistence type="predicted"/>
<reference evidence="1" key="1">
    <citation type="submission" date="2019-08" db="EMBL/GenBank/DDBJ databases">
        <authorList>
            <person name="Kucharzyk K."/>
            <person name="Murdoch R.W."/>
            <person name="Higgins S."/>
            <person name="Loffler F."/>
        </authorList>
    </citation>
    <scope>NUCLEOTIDE SEQUENCE</scope>
</reference>
<sequence>MVGPAGTLITLKLASSHVAAAVVVDVYTSAKCTGVVPATTTLPDSTHA</sequence>
<name>A0A645CWF8_9ZZZZ</name>
<dbReference type="AlphaFoldDB" id="A0A645CWF8"/>
<accession>A0A645CWF8</accession>
<organism evidence="1">
    <name type="scientific">bioreactor metagenome</name>
    <dbReference type="NCBI Taxonomy" id="1076179"/>
    <lineage>
        <taxon>unclassified sequences</taxon>
        <taxon>metagenomes</taxon>
        <taxon>ecological metagenomes</taxon>
    </lineage>
</organism>
<comment type="caution">
    <text evidence="1">The sequence shown here is derived from an EMBL/GenBank/DDBJ whole genome shotgun (WGS) entry which is preliminary data.</text>
</comment>
<protein>
    <submittedName>
        <fullName evidence="1">Uncharacterized protein</fullName>
    </submittedName>
</protein>
<gene>
    <name evidence="1" type="ORF">SDC9_128519</name>
</gene>
<evidence type="ECO:0000313" key="1">
    <source>
        <dbReference type="EMBL" id="MPM81466.1"/>
    </source>
</evidence>